<evidence type="ECO:0000256" key="3">
    <source>
        <dbReference type="ARBA" id="ARBA00022448"/>
    </source>
</evidence>
<evidence type="ECO:0000256" key="4">
    <source>
        <dbReference type="ARBA" id="ARBA00022475"/>
    </source>
</evidence>
<keyword evidence="4" id="KW-1003">Cell membrane</keyword>
<dbReference type="EMBL" id="QEYD01000004">
    <property type="protein sequence ID" value="PWE29751.1"/>
    <property type="molecule type" value="Genomic_DNA"/>
</dbReference>
<evidence type="ECO:0000313" key="10">
    <source>
        <dbReference type="EMBL" id="PWE29751.1"/>
    </source>
</evidence>
<dbReference type="PANTHER" id="PTHR42929:SF5">
    <property type="entry name" value="ABC TRANSPORTER PERMEASE PROTEIN"/>
    <property type="match status" value="1"/>
</dbReference>
<accession>A0A2U2CD42</accession>
<comment type="subcellular location">
    <subcellularLocation>
        <location evidence="1 8">Cell membrane</location>
        <topology evidence="1 8">Multi-pass membrane protein</topology>
    </subcellularLocation>
</comment>
<evidence type="ECO:0000256" key="2">
    <source>
        <dbReference type="ARBA" id="ARBA00007069"/>
    </source>
</evidence>
<dbReference type="PANTHER" id="PTHR42929">
    <property type="entry name" value="INNER MEMBRANE ABC TRANSPORTER PERMEASE PROTEIN YDCU-RELATED-RELATED"/>
    <property type="match status" value="1"/>
</dbReference>
<comment type="similarity">
    <text evidence="2">Belongs to the binding-protein-dependent transport system permease family. CysTW subfamily.</text>
</comment>
<dbReference type="InterPro" id="IPR035906">
    <property type="entry name" value="MetI-like_sf"/>
</dbReference>
<feature type="transmembrane region" description="Helical" evidence="8">
    <location>
        <begin position="26"/>
        <end position="48"/>
    </location>
</feature>
<protein>
    <submittedName>
        <fullName evidence="10">ABC transporter permease</fullName>
    </submittedName>
</protein>
<proteinExistence type="inferred from homology"/>
<feature type="transmembrane region" description="Helical" evidence="8">
    <location>
        <begin position="87"/>
        <end position="107"/>
    </location>
</feature>
<reference evidence="10 11" key="1">
    <citation type="submission" date="2018-05" db="EMBL/GenBank/DDBJ databases">
        <title>Pararhodobacter marina sp. nov., isolated from deep-sea water of the Indian Ocean.</title>
        <authorList>
            <person name="Lai Q.Sr."/>
            <person name="Liu X."/>
            <person name="Shao Z."/>
        </authorList>
    </citation>
    <scope>NUCLEOTIDE SEQUENCE [LARGE SCALE GENOMIC DNA]</scope>
    <source>
        <strain evidence="10 11">CIC4N-9</strain>
    </source>
</reference>
<dbReference type="OrthoDB" id="9807047at2"/>
<evidence type="ECO:0000256" key="1">
    <source>
        <dbReference type="ARBA" id="ARBA00004651"/>
    </source>
</evidence>
<dbReference type="SUPFAM" id="SSF161098">
    <property type="entry name" value="MetI-like"/>
    <property type="match status" value="1"/>
</dbReference>
<evidence type="ECO:0000256" key="8">
    <source>
        <dbReference type="RuleBase" id="RU363032"/>
    </source>
</evidence>
<evidence type="ECO:0000259" key="9">
    <source>
        <dbReference type="PROSITE" id="PS50928"/>
    </source>
</evidence>
<dbReference type="Gene3D" id="1.10.3720.10">
    <property type="entry name" value="MetI-like"/>
    <property type="match status" value="1"/>
</dbReference>
<feature type="transmembrane region" description="Helical" evidence="8">
    <location>
        <begin position="222"/>
        <end position="245"/>
    </location>
</feature>
<keyword evidence="11" id="KW-1185">Reference proteome</keyword>
<dbReference type="PROSITE" id="PS50928">
    <property type="entry name" value="ABC_TM1"/>
    <property type="match status" value="1"/>
</dbReference>
<comment type="caution">
    <text evidence="10">The sequence shown here is derived from an EMBL/GenBank/DDBJ whole genome shotgun (WGS) entry which is preliminary data.</text>
</comment>
<sequence length="299" mass="32059">MSGATATPLAAPLAAPGRVLPRWVRLALLIGPGFFLIVLPFFGAMVMLGTYSLNLRDANGMGMGLSLWMDFASDGFNWSVLWNSVRIAGISTILSVALAYPVAAALLRVRSRAFLAFAYIALFSPLLMSMVSRAYGWLLLLSDNGFVNQTLGLLFGIDPIRLVFNETGVIIAIVHVVLPYAVLPILNTMTQVPPVYREAALDLGASGWTVFRRVTLPLTLPGVIVAAEIIFALSASAFVTPSLLGGGRVLTLSQLVYENIGMIEWGMAAVQAIVLLVTALAVLFVLERVNRATHAARES</sequence>
<dbReference type="Pfam" id="PF00528">
    <property type="entry name" value="BPD_transp_1"/>
    <property type="match status" value="1"/>
</dbReference>
<feature type="transmembrane region" description="Helical" evidence="8">
    <location>
        <begin position="265"/>
        <end position="286"/>
    </location>
</feature>
<evidence type="ECO:0000256" key="7">
    <source>
        <dbReference type="ARBA" id="ARBA00023136"/>
    </source>
</evidence>
<keyword evidence="5 8" id="KW-0812">Transmembrane</keyword>
<dbReference type="Proteomes" id="UP000244940">
    <property type="component" value="Unassembled WGS sequence"/>
</dbReference>
<evidence type="ECO:0000256" key="5">
    <source>
        <dbReference type="ARBA" id="ARBA00022692"/>
    </source>
</evidence>
<feature type="transmembrane region" description="Helical" evidence="8">
    <location>
        <begin position="160"/>
        <end position="183"/>
    </location>
</feature>
<feature type="domain" description="ABC transmembrane type-1" evidence="9">
    <location>
        <begin position="81"/>
        <end position="286"/>
    </location>
</feature>
<dbReference type="GO" id="GO:0055085">
    <property type="term" value="P:transmembrane transport"/>
    <property type="evidence" value="ECO:0007669"/>
    <property type="project" value="InterPro"/>
</dbReference>
<dbReference type="AlphaFoldDB" id="A0A2U2CD42"/>
<dbReference type="InterPro" id="IPR000515">
    <property type="entry name" value="MetI-like"/>
</dbReference>
<dbReference type="GeneID" id="94364909"/>
<name>A0A2U2CD42_9RHOB</name>
<dbReference type="CDD" id="cd06261">
    <property type="entry name" value="TM_PBP2"/>
    <property type="match status" value="1"/>
</dbReference>
<keyword evidence="6 8" id="KW-1133">Transmembrane helix</keyword>
<keyword evidence="3 8" id="KW-0813">Transport</keyword>
<keyword evidence="7 8" id="KW-0472">Membrane</keyword>
<evidence type="ECO:0000256" key="6">
    <source>
        <dbReference type="ARBA" id="ARBA00022989"/>
    </source>
</evidence>
<feature type="transmembrane region" description="Helical" evidence="8">
    <location>
        <begin position="114"/>
        <end position="140"/>
    </location>
</feature>
<dbReference type="RefSeq" id="WP_109532864.1">
    <property type="nucleotide sequence ID" value="NZ_QEYD01000004.1"/>
</dbReference>
<organism evidence="10 11">
    <name type="scientific">Pararhodobacter marinus</name>
    <dbReference type="NCBI Taxonomy" id="2184063"/>
    <lineage>
        <taxon>Bacteria</taxon>
        <taxon>Pseudomonadati</taxon>
        <taxon>Pseudomonadota</taxon>
        <taxon>Alphaproteobacteria</taxon>
        <taxon>Rhodobacterales</taxon>
        <taxon>Paracoccaceae</taxon>
        <taxon>Pararhodobacter</taxon>
    </lineage>
</organism>
<evidence type="ECO:0000313" key="11">
    <source>
        <dbReference type="Proteomes" id="UP000244940"/>
    </source>
</evidence>
<gene>
    <name evidence="10" type="ORF">C4N9_08400</name>
</gene>
<dbReference type="GO" id="GO:0005886">
    <property type="term" value="C:plasma membrane"/>
    <property type="evidence" value="ECO:0007669"/>
    <property type="project" value="UniProtKB-SubCell"/>
</dbReference>